<dbReference type="PANTHER" id="PTHR45663">
    <property type="entry name" value="GEO12009P1"/>
    <property type="match status" value="1"/>
</dbReference>
<dbReference type="PATRIC" id="fig|1538.10.peg.1125"/>
<evidence type="ECO:0000256" key="2">
    <source>
        <dbReference type="ARBA" id="ARBA00020570"/>
    </source>
</evidence>
<dbReference type="InterPro" id="IPR013766">
    <property type="entry name" value="Thioredoxin_domain"/>
</dbReference>
<proteinExistence type="inferred from homology"/>
<dbReference type="InterPro" id="IPR017937">
    <property type="entry name" value="Thioredoxin_CS"/>
</dbReference>
<dbReference type="Gene3D" id="3.40.30.10">
    <property type="entry name" value="Glutaredoxin"/>
    <property type="match status" value="1"/>
</dbReference>
<dbReference type="PANTHER" id="PTHR45663:SF11">
    <property type="entry name" value="GEO12009P1"/>
    <property type="match status" value="1"/>
</dbReference>
<dbReference type="SUPFAM" id="SSF52833">
    <property type="entry name" value="Thioredoxin-like"/>
    <property type="match status" value="1"/>
</dbReference>
<protein>
    <recommendedName>
        <fullName evidence="2 7">Thioredoxin</fullName>
    </recommendedName>
</protein>
<feature type="active site" description="Nucleophile" evidence="8">
    <location>
        <position position="32"/>
    </location>
</feature>
<dbReference type="AlphaFoldDB" id="A0A166S5K2"/>
<dbReference type="InterPro" id="IPR005746">
    <property type="entry name" value="Thioredoxin"/>
</dbReference>
<dbReference type="OrthoDB" id="9790390at2"/>
<dbReference type="CDD" id="cd02947">
    <property type="entry name" value="TRX_family"/>
    <property type="match status" value="1"/>
</dbReference>
<evidence type="ECO:0000313" key="11">
    <source>
        <dbReference type="EMBL" id="OAA91663.1"/>
    </source>
</evidence>
<sequence>MVILDKNTFKDEVLETKGYVLVDYFGDGCVPCKALMPDVEELSKQYGNQVKFCKLNTTKARRLAISQRVLGLPTIVLYKDGEKIEEVVKDDATKENIEAMIKKNINI</sequence>
<evidence type="ECO:0000256" key="1">
    <source>
        <dbReference type="ARBA" id="ARBA00008987"/>
    </source>
</evidence>
<evidence type="ECO:0000256" key="8">
    <source>
        <dbReference type="PIRSR" id="PIRSR000077-1"/>
    </source>
</evidence>
<feature type="site" description="Contributes to redox potential value" evidence="8">
    <location>
        <position position="31"/>
    </location>
</feature>
<evidence type="ECO:0000256" key="6">
    <source>
        <dbReference type="ARBA" id="ARBA00023284"/>
    </source>
</evidence>
<name>A0A166S5K2_9CLOT</name>
<dbReference type="Pfam" id="PF00085">
    <property type="entry name" value="Thioredoxin"/>
    <property type="match status" value="1"/>
</dbReference>
<keyword evidence="5 9" id="KW-1015">Disulfide bond</keyword>
<dbReference type="RefSeq" id="WP_063554227.1">
    <property type="nucleotide sequence ID" value="NZ_LITT01000005.1"/>
</dbReference>
<feature type="site" description="Contributes to redox potential value" evidence="8">
    <location>
        <position position="30"/>
    </location>
</feature>
<feature type="site" description="Deprotonates C-terminal active site Cys" evidence="8">
    <location>
        <position position="23"/>
    </location>
</feature>
<evidence type="ECO:0000259" key="10">
    <source>
        <dbReference type="PROSITE" id="PS51352"/>
    </source>
</evidence>
<evidence type="ECO:0000256" key="3">
    <source>
        <dbReference type="ARBA" id="ARBA00022448"/>
    </source>
</evidence>
<feature type="disulfide bond" description="Redox-active" evidence="9">
    <location>
        <begin position="29"/>
        <end position="32"/>
    </location>
</feature>
<feature type="domain" description="Thioredoxin" evidence="10">
    <location>
        <begin position="1"/>
        <end position="106"/>
    </location>
</feature>
<evidence type="ECO:0000256" key="9">
    <source>
        <dbReference type="PIRSR" id="PIRSR000077-4"/>
    </source>
</evidence>
<evidence type="ECO:0000256" key="5">
    <source>
        <dbReference type="ARBA" id="ARBA00023157"/>
    </source>
</evidence>
<dbReference type="Proteomes" id="UP000077407">
    <property type="component" value="Unassembled WGS sequence"/>
</dbReference>
<reference evidence="11 12" key="1">
    <citation type="journal article" date="2015" name="Biotechnol. Bioeng.">
        <title>Genome sequence and phenotypic characterization of Caulobacter segnis.</title>
        <authorList>
            <person name="Patel S."/>
            <person name="Fletcher B."/>
            <person name="Scott D.C."/>
            <person name="Ely B."/>
        </authorList>
    </citation>
    <scope>NUCLEOTIDE SEQUENCE [LARGE SCALE GENOMIC DNA]</scope>
    <source>
        <strain evidence="11 12">ERI-2</strain>
    </source>
</reference>
<keyword evidence="6 9" id="KW-0676">Redox-active center</keyword>
<evidence type="ECO:0000313" key="12">
    <source>
        <dbReference type="Proteomes" id="UP000077407"/>
    </source>
</evidence>
<evidence type="ECO:0000256" key="7">
    <source>
        <dbReference type="PIRNR" id="PIRNR000077"/>
    </source>
</evidence>
<organism evidence="11 12">
    <name type="scientific">Clostridium ljungdahlii</name>
    <dbReference type="NCBI Taxonomy" id="1538"/>
    <lineage>
        <taxon>Bacteria</taxon>
        <taxon>Bacillati</taxon>
        <taxon>Bacillota</taxon>
        <taxon>Clostridia</taxon>
        <taxon>Eubacteriales</taxon>
        <taxon>Clostridiaceae</taxon>
        <taxon>Clostridium</taxon>
    </lineage>
</organism>
<keyword evidence="3" id="KW-0813">Transport</keyword>
<dbReference type="NCBIfam" id="NF047697">
    <property type="entry name" value="ThioredTrxAClost"/>
    <property type="match status" value="1"/>
</dbReference>
<dbReference type="PROSITE" id="PS00194">
    <property type="entry name" value="THIOREDOXIN_1"/>
    <property type="match status" value="1"/>
</dbReference>
<gene>
    <name evidence="11" type="primary">trxA_2</name>
    <name evidence="11" type="ORF">WY13_00629</name>
</gene>
<keyword evidence="4" id="KW-0249">Electron transport</keyword>
<dbReference type="GO" id="GO:0005737">
    <property type="term" value="C:cytoplasm"/>
    <property type="evidence" value="ECO:0007669"/>
    <property type="project" value="TreeGrafter"/>
</dbReference>
<dbReference type="PROSITE" id="PS51352">
    <property type="entry name" value="THIOREDOXIN_2"/>
    <property type="match status" value="1"/>
</dbReference>
<dbReference type="PIRSF" id="PIRSF000077">
    <property type="entry name" value="Thioredoxin"/>
    <property type="match status" value="1"/>
</dbReference>
<evidence type="ECO:0000256" key="4">
    <source>
        <dbReference type="ARBA" id="ARBA00022982"/>
    </source>
</evidence>
<accession>A0A166S5K2</accession>
<feature type="active site" description="Nucleophile" evidence="8">
    <location>
        <position position="29"/>
    </location>
</feature>
<dbReference type="InterPro" id="IPR036249">
    <property type="entry name" value="Thioredoxin-like_sf"/>
</dbReference>
<comment type="caution">
    <text evidence="11">The sequence shown here is derived from an EMBL/GenBank/DDBJ whole genome shotgun (WGS) entry which is preliminary data.</text>
</comment>
<comment type="similarity">
    <text evidence="1 7">Belongs to the thioredoxin family.</text>
</comment>
<dbReference type="EMBL" id="LITT01000005">
    <property type="protein sequence ID" value="OAA91663.1"/>
    <property type="molecule type" value="Genomic_DNA"/>
</dbReference>
<dbReference type="GO" id="GO:0015035">
    <property type="term" value="F:protein-disulfide reductase activity"/>
    <property type="evidence" value="ECO:0007669"/>
    <property type="project" value="InterPro"/>
</dbReference>